<sequence length="234" mass="26693">MSSDIEVFQRVLFPAQKIIIFSDARRLSAASGLLVWGFWLKYDVASVNTPSAFADNQARVQFFHHRQEQVLNAAPNAAHYVLARLAIPRIRHSVSPNPKCTHFTQNIEYSRPRGTIKELHETNRDFHETIYNSPIRPAFKCTELVIEAGGPEPAWGSLRSCVLPVLYLKFAEDESRRVPGPYHDAYMKVREPKHYTVLHKVLVAKWIILHEMKGLHETSSSIAQRDTPSLHSPC</sequence>
<dbReference type="SUPFAM" id="SSF52467">
    <property type="entry name" value="DHS-like NAD/FAD-binding domain"/>
    <property type="match status" value="1"/>
</dbReference>
<proteinExistence type="predicted"/>
<evidence type="ECO:0000256" key="1">
    <source>
        <dbReference type="ARBA" id="ARBA00004173"/>
    </source>
</evidence>
<comment type="subcellular location">
    <subcellularLocation>
        <location evidence="1">Mitochondrion</location>
    </subcellularLocation>
</comment>
<evidence type="ECO:0000313" key="4">
    <source>
        <dbReference type="EMBL" id="EGO23387.1"/>
    </source>
</evidence>
<keyword evidence="3" id="KW-0496">Mitochondrion</keyword>
<dbReference type="InterPro" id="IPR029035">
    <property type="entry name" value="DHS-like_NAD/FAD-binding_dom"/>
</dbReference>
<dbReference type="InterPro" id="IPR026591">
    <property type="entry name" value="Sirtuin_cat_small_dom_sf"/>
</dbReference>
<dbReference type="OrthoDB" id="424302at2759"/>
<keyword evidence="2" id="KW-0808">Transferase</keyword>
<evidence type="ECO:0000313" key="5">
    <source>
        <dbReference type="Proteomes" id="UP000008064"/>
    </source>
</evidence>
<dbReference type="EMBL" id="GL945435">
    <property type="protein sequence ID" value="EGO23387.1"/>
    <property type="molecule type" value="Genomic_DNA"/>
</dbReference>
<evidence type="ECO:0000256" key="3">
    <source>
        <dbReference type="ARBA" id="ARBA00023128"/>
    </source>
</evidence>
<dbReference type="Gene3D" id="3.30.1600.10">
    <property type="entry name" value="SIR2/SIRT2 'Small Domain"/>
    <property type="match status" value="1"/>
</dbReference>
<gene>
    <name evidence="4" type="ORF">SERLADRAFT_438699</name>
</gene>
<dbReference type="AlphaFoldDB" id="F8NZQ6"/>
<reference evidence="5" key="1">
    <citation type="journal article" date="2011" name="Science">
        <title>The plant cell wall-decomposing machinery underlies the functional diversity of forest fungi.</title>
        <authorList>
            <person name="Eastwood D.C."/>
            <person name="Floudas D."/>
            <person name="Binder M."/>
            <person name="Majcherczyk A."/>
            <person name="Schneider P."/>
            <person name="Aerts A."/>
            <person name="Asiegbu F.O."/>
            <person name="Baker S.E."/>
            <person name="Barry K."/>
            <person name="Bendiksby M."/>
            <person name="Blumentritt M."/>
            <person name="Coutinho P.M."/>
            <person name="Cullen D."/>
            <person name="de Vries R.P."/>
            <person name="Gathman A."/>
            <person name="Goodell B."/>
            <person name="Henrissat B."/>
            <person name="Ihrmark K."/>
            <person name="Kauserud H."/>
            <person name="Kohler A."/>
            <person name="LaButti K."/>
            <person name="Lapidus A."/>
            <person name="Lavin J.L."/>
            <person name="Lee Y.-H."/>
            <person name="Lindquist E."/>
            <person name="Lilly W."/>
            <person name="Lucas S."/>
            <person name="Morin E."/>
            <person name="Murat C."/>
            <person name="Oguiza J.A."/>
            <person name="Park J."/>
            <person name="Pisabarro A.G."/>
            <person name="Riley R."/>
            <person name="Rosling A."/>
            <person name="Salamov A."/>
            <person name="Schmidt O."/>
            <person name="Schmutz J."/>
            <person name="Skrede I."/>
            <person name="Stenlid J."/>
            <person name="Wiebenga A."/>
            <person name="Xie X."/>
            <person name="Kuees U."/>
            <person name="Hibbett D.S."/>
            <person name="Hoffmeister D."/>
            <person name="Hoegberg N."/>
            <person name="Martin F."/>
            <person name="Grigoriev I.V."/>
            <person name="Watkinson S.C."/>
        </authorList>
    </citation>
    <scope>NUCLEOTIDE SEQUENCE [LARGE SCALE GENOMIC DNA]</scope>
    <source>
        <strain evidence="5">S7.9</strain>
    </source>
</reference>
<dbReference type="KEGG" id="sla:SERLADRAFT_438699"/>
<protein>
    <submittedName>
        <fullName evidence="4">Uncharacterized protein</fullName>
    </submittedName>
</protein>
<dbReference type="Proteomes" id="UP000008064">
    <property type="component" value="Unassembled WGS sequence"/>
</dbReference>
<name>F8NZQ6_SERL9</name>
<dbReference type="GO" id="GO:0016740">
    <property type="term" value="F:transferase activity"/>
    <property type="evidence" value="ECO:0007669"/>
    <property type="project" value="UniProtKB-KW"/>
</dbReference>
<dbReference type="GO" id="GO:0005739">
    <property type="term" value="C:mitochondrion"/>
    <property type="evidence" value="ECO:0007669"/>
    <property type="project" value="UniProtKB-SubCell"/>
</dbReference>
<dbReference type="RefSeq" id="XP_007319149.1">
    <property type="nucleotide sequence ID" value="XM_007319087.1"/>
</dbReference>
<dbReference type="GeneID" id="18815070"/>
<organism evidence="5">
    <name type="scientific">Serpula lacrymans var. lacrymans (strain S7.9)</name>
    <name type="common">Dry rot fungus</name>
    <dbReference type="NCBI Taxonomy" id="578457"/>
    <lineage>
        <taxon>Eukaryota</taxon>
        <taxon>Fungi</taxon>
        <taxon>Dikarya</taxon>
        <taxon>Basidiomycota</taxon>
        <taxon>Agaricomycotina</taxon>
        <taxon>Agaricomycetes</taxon>
        <taxon>Agaricomycetidae</taxon>
        <taxon>Boletales</taxon>
        <taxon>Coniophorineae</taxon>
        <taxon>Serpulaceae</taxon>
        <taxon>Serpula</taxon>
    </lineage>
</organism>
<dbReference type="Gene3D" id="3.40.50.1220">
    <property type="entry name" value="TPP-binding domain"/>
    <property type="match status" value="1"/>
</dbReference>
<dbReference type="HOGENOM" id="CLU_1185636_0_0_1"/>
<evidence type="ECO:0000256" key="2">
    <source>
        <dbReference type="ARBA" id="ARBA00022679"/>
    </source>
</evidence>
<accession>F8NZQ6</accession>